<evidence type="ECO:0000256" key="4">
    <source>
        <dbReference type="ARBA" id="ARBA00023136"/>
    </source>
</evidence>
<dbReference type="PROSITE" id="PS51503">
    <property type="entry name" value="HIG1"/>
    <property type="match status" value="1"/>
</dbReference>
<dbReference type="InterPro" id="IPR007667">
    <property type="entry name" value="Hypoxia_induced_domain"/>
</dbReference>
<sequence>MHTKVIAQDEEDQYYRSILREGIKTGVSGLAFGIALATGLHRFYSPFRQLPLYVKSTTCIYPGMLTISIGANRASHAFQSYLHPELRRYEDEAEQQVKRIYAEESPGQRAKDWLYDHRFQVLGGTWAITMAVALTNMRRDHSTRGARKLVQARVVAQASTLAALLLTAVLEAKDRKEGRGKYQKVIVVNRRKE</sequence>
<dbReference type="PANTHER" id="PTHR28018">
    <property type="entry name" value="RESPIRATORY SUPERCOMPLEX FACTOR 2, MITOCHONDRIAL"/>
    <property type="match status" value="1"/>
</dbReference>
<dbReference type="OrthoDB" id="1915122at2759"/>
<dbReference type="VEuPathDB" id="FungiDB:FOXG_19255"/>
<keyword evidence="3" id="KW-1133">Transmembrane helix</keyword>
<accession>A0A0J9V6D6</accession>
<evidence type="ECO:0000256" key="1">
    <source>
        <dbReference type="ARBA" id="ARBA00004173"/>
    </source>
</evidence>
<proteinExistence type="predicted"/>
<evidence type="ECO:0000313" key="6">
    <source>
        <dbReference type="EMBL" id="KNB04286.1"/>
    </source>
</evidence>
<evidence type="ECO:0000256" key="3">
    <source>
        <dbReference type="ARBA" id="ARBA00022989"/>
    </source>
</evidence>
<dbReference type="Proteomes" id="UP000009097">
    <property type="component" value="Unassembled WGS sequence"/>
</dbReference>
<evidence type="ECO:0000313" key="7">
    <source>
        <dbReference type="EMBL" id="KNB06703.1"/>
    </source>
</evidence>
<dbReference type="EMBL" id="DS231704">
    <property type="protein sequence ID" value="KNB06703.1"/>
    <property type="molecule type" value="Genomic_DNA"/>
</dbReference>
<keyword evidence="2" id="KW-0812">Transmembrane</keyword>
<dbReference type="Pfam" id="PF04588">
    <property type="entry name" value="HIG_1_N"/>
    <property type="match status" value="1"/>
</dbReference>
<dbReference type="KEGG" id="fox:FOXG_19764"/>
<name>A0A0J9V6D6_FUSO4</name>
<reference evidence="7" key="2">
    <citation type="journal article" date="2010" name="Nature">
        <title>Comparative genomics reveals mobile pathogenicity chromosomes in Fusarium.</title>
        <authorList>
            <person name="Ma L.J."/>
            <person name="van der Does H.C."/>
            <person name="Borkovich K.A."/>
            <person name="Coleman J.J."/>
            <person name="Daboussi M.J."/>
            <person name="Di Pietro A."/>
            <person name="Dufresne M."/>
            <person name="Freitag M."/>
            <person name="Grabherr M."/>
            <person name="Henrissat B."/>
            <person name="Houterman P.M."/>
            <person name="Kang S."/>
            <person name="Shim W.B."/>
            <person name="Woloshuk C."/>
            <person name="Xie X."/>
            <person name="Xu J.R."/>
            <person name="Antoniw J."/>
            <person name="Baker S.E."/>
            <person name="Bluhm B.H."/>
            <person name="Breakspear A."/>
            <person name="Brown D.W."/>
            <person name="Butchko R.A."/>
            <person name="Chapman S."/>
            <person name="Coulson R."/>
            <person name="Coutinho P.M."/>
            <person name="Danchin E.G."/>
            <person name="Diener A."/>
            <person name="Gale L.R."/>
            <person name="Gardiner D.M."/>
            <person name="Goff S."/>
            <person name="Hammond-Kosack K.E."/>
            <person name="Hilburn K."/>
            <person name="Hua-Van A."/>
            <person name="Jonkers W."/>
            <person name="Kazan K."/>
            <person name="Kodira C.D."/>
            <person name="Koehrsen M."/>
            <person name="Kumar L."/>
            <person name="Lee Y.H."/>
            <person name="Li L."/>
            <person name="Manners J.M."/>
            <person name="Miranda-Saavedra D."/>
            <person name="Mukherjee M."/>
            <person name="Park G."/>
            <person name="Park J."/>
            <person name="Park S.Y."/>
            <person name="Proctor R.H."/>
            <person name="Regev A."/>
            <person name="Ruiz-Roldan M.C."/>
            <person name="Sain D."/>
            <person name="Sakthikumar S."/>
            <person name="Sykes S."/>
            <person name="Schwartz D.C."/>
            <person name="Turgeon B.G."/>
            <person name="Wapinski I."/>
            <person name="Yoder O."/>
            <person name="Young S."/>
            <person name="Zeng Q."/>
            <person name="Zhou S."/>
            <person name="Galagan J."/>
            <person name="Cuomo C.A."/>
            <person name="Kistler H.C."/>
            <person name="Rep M."/>
        </authorList>
    </citation>
    <scope>NUCLEOTIDE SEQUENCE [LARGE SCALE GENOMIC DNA]</scope>
    <source>
        <strain evidence="7">4287</strain>
    </source>
</reference>
<dbReference type="RefSeq" id="XP_018257049.1">
    <property type="nucleotide sequence ID" value="XM_018402859.1"/>
</dbReference>
<dbReference type="VEuPathDB" id="FungiDB:FOXG_19764"/>
<dbReference type="RefSeq" id="XP_018244748.1">
    <property type="nucleotide sequence ID" value="XM_018400029.1"/>
</dbReference>
<evidence type="ECO:0000259" key="5">
    <source>
        <dbReference type="PROSITE" id="PS51503"/>
    </source>
</evidence>
<dbReference type="KEGG" id="fox:FOXG_22451"/>
<dbReference type="GO" id="GO:0005739">
    <property type="term" value="C:mitochondrion"/>
    <property type="evidence" value="ECO:0007669"/>
    <property type="project" value="UniProtKB-SubCell"/>
</dbReference>
<keyword evidence="4" id="KW-0472">Membrane</keyword>
<dbReference type="EMBL" id="DS231702">
    <property type="protein sequence ID" value="KNB04286.1"/>
    <property type="molecule type" value="Genomic_DNA"/>
</dbReference>
<dbReference type="KEGG" id="fox:FOXG_19255"/>
<dbReference type="GeneID" id="28963157"/>
<evidence type="ECO:0000313" key="8">
    <source>
        <dbReference type="EMBL" id="KNB19004.1"/>
    </source>
</evidence>
<dbReference type="EMBL" id="DS231729">
    <property type="protein sequence ID" value="KNB19004.1"/>
    <property type="molecule type" value="Genomic_DNA"/>
</dbReference>
<gene>
    <name evidence="6" type="ORF">FOXG_19255</name>
    <name evidence="7" type="ORF">FOXG_19764</name>
    <name evidence="8" type="ORF">FOXG_22451</name>
</gene>
<evidence type="ECO:0000256" key="2">
    <source>
        <dbReference type="ARBA" id="ARBA00022692"/>
    </source>
</evidence>
<dbReference type="GeneID" id="28960470"/>
<dbReference type="GO" id="GO:0033617">
    <property type="term" value="P:mitochondrial respiratory chain complex IV assembly"/>
    <property type="evidence" value="ECO:0007669"/>
    <property type="project" value="TreeGrafter"/>
</dbReference>
<evidence type="ECO:0000313" key="9">
    <source>
        <dbReference type="Proteomes" id="UP000009097"/>
    </source>
</evidence>
<protein>
    <recommendedName>
        <fullName evidence="5">HIG1 domain-containing protein</fullName>
    </recommendedName>
</protein>
<comment type="subcellular location">
    <subcellularLocation>
        <location evidence="1">Mitochondrion</location>
    </subcellularLocation>
</comment>
<dbReference type="GeneID" id="28959961"/>
<feature type="domain" description="HIG1" evidence="5">
    <location>
        <begin position="91"/>
        <end position="182"/>
    </location>
</feature>
<reference evidence="7" key="1">
    <citation type="submission" date="2007-04" db="EMBL/GenBank/DDBJ databases">
        <authorList>
            <consortium name="The Broad Institute Genome Sequencing Platform"/>
            <person name="Birren B."/>
            <person name="Lander E."/>
            <person name="Galagan J."/>
            <person name="Nusbaum C."/>
            <person name="Devon K."/>
            <person name="Ma L.-J."/>
            <person name="Jaffe D."/>
            <person name="Butler J."/>
            <person name="Alvarez P."/>
            <person name="Gnerre S."/>
            <person name="Grabherr M."/>
            <person name="Kleber M."/>
            <person name="Mauceli E."/>
            <person name="Brockman W."/>
            <person name="MacCallum I.A."/>
            <person name="Young S."/>
            <person name="LaButti K."/>
            <person name="DeCaprio D."/>
            <person name="Crawford M."/>
            <person name="Koehrsen M."/>
            <person name="Engels R."/>
            <person name="Montgomery P."/>
            <person name="Pearson M."/>
            <person name="Howarth C."/>
            <person name="Larson L."/>
            <person name="White J."/>
            <person name="O'Leary S."/>
            <person name="Kodira C."/>
            <person name="Zeng Q."/>
            <person name="Yandava C."/>
            <person name="Alvarado L."/>
            <person name="Kistler C."/>
            <person name="Shim W.-B."/>
            <person name="Kang S."/>
            <person name="Woloshuk C."/>
        </authorList>
    </citation>
    <scope>NUCLEOTIDE SEQUENCE</scope>
    <source>
        <strain evidence="7">4287</strain>
    </source>
</reference>
<dbReference type="PANTHER" id="PTHR28018:SF3">
    <property type="entry name" value="RESPIRATORY SUPERCOMPLEX FACTOR 2, MITOCHONDRIAL"/>
    <property type="match status" value="1"/>
</dbReference>
<dbReference type="InterPro" id="IPR040153">
    <property type="entry name" value="Rcf2"/>
</dbReference>
<dbReference type="RefSeq" id="XP_018242331.1">
    <property type="nucleotide sequence ID" value="XM_018399451.1"/>
</dbReference>
<organism evidence="7 9">
    <name type="scientific">Fusarium oxysporum f. sp. lycopersici (strain 4287 / CBS 123668 / FGSC 9935 / NRRL 34936)</name>
    <name type="common">Fusarium vascular wilt of tomato</name>
    <dbReference type="NCBI Taxonomy" id="426428"/>
    <lineage>
        <taxon>Eukaryota</taxon>
        <taxon>Fungi</taxon>
        <taxon>Dikarya</taxon>
        <taxon>Ascomycota</taxon>
        <taxon>Pezizomycotina</taxon>
        <taxon>Sordariomycetes</taxon>
        <taxon>Hypocreomycetidae</taxon>
        <taxon>Hypocreales</taxon>
        <taxon>Nectriaceae</taxon>
        <taxon>Fusarium</taxon>
        <taxon>Fusarium oxysporum species complex</taxon>
    </lineage>
</organism>
<dbReference type="AlphaFoldDB" id="A0A0J9V6D6"/>
<dbReference type="VEuPathDB" id="FungiDB:FOXG_22451"/>